<sequence>MVFADALTLLRYYQECSQPKRRPTGKPLHLTASTVGAHVKRRCPLELAMLTSQAGHRRDALTEGMHVADGYKQHGVEWEAELQEVLKTHEEYSYDLFDLGSDDGLDHAQCLDMLLYLTRNPGRKGAVLWQYTLNPNNTELTLLTGVPAYQDDGWISFGRIHVDLIVIEPRGGTSIIRVGEAKAVARQRPEHRVQPEIARILIAELLDHRQRLLPPYTVRSEVWIQGEGGVPRGQPLNSEVWEPMVRHLIREEIPAILTRPSLAALDDFIQQGSSARLSADLPFHLDSRCSGCSWVDSCTDRVKQQQGLGALRIARDGQMLLESEICVHRQLPGTGGAQPCIQDLEGLVAQPPARFVAAVQGMNAAGKEWRKHLGLDADKAEDQAATWQLPGWKRSRPARGPPTAQHAAASAAGVALPLQEQSEPPAVGSLGSSQGQGVLRRATDWTASQEQAAMLAEEGGDQASRVPLQSSIAGLRLTATTGDAPSSGLQPGISLPKSARIIKAMEAQRTQKAVVTSERILSMPGSADVHLWVICTPEGKYGMHSFCLALLPTSQDLGELKRKYEQLPGCMRQALLERAIACELLVRGLKAITHRHSSQLGFRAQTNNLMPLRARPLGGFAPLQHNSEHNSQGPLPMHSLVSRQVSLVFHAATVRRQAIMRRRALHLEVDIQAGEVVELLYQKNMPVEGWAQVKACFTIINAQALQSLLAAGGDPFGCFALVPYTEHGVLDLIQNPGVDPEGRLAPGSGSTMLIMNHRDLHINKPSLQVHIRHAGHRALDIAIWQLAGPQRRVNTSGWRCVAPEAFAADPSVRTGVHVVVSTLYQATKTGMHGAMALVALEEVVDRLPLDSPLLFTLSEVHRMTDRVETPELVTQLAAALLPQLVGVRSRQDLRSRLCVVCAHNWQIVELQAKLQQTGVDAKLITITTVDKAQGGDWDKVMVLDAHSNTELRNEEAFLFRANRPLVQISRARYQMVYITCNSTQAPPMQALQTPASLDALGLRRKIIQACHPLGGRQLPGCVLQRLTDADLAAMLDTASTVEAAHAADTAGTAAIDSVMGESRQDGLAMEGYSEPLSASTARPSSSLGFPSPGASAMSGNSPAASPHRNGNGKRQLASTPRQLTALTGQAGAGAPRRSALRLKAGGAAHPACAPVEEDAAMFPVSPSSATGRQEATPCRPDPTTPSRRSASARPDSSRGTALAATSRLQGASAQSCTPRQRWGNGRLPTLRSQPEEGAVSAGPTRRRLFLGPTRSQNRSDVPMAGHLPAALPLVIEQSRITSDCSLPDVNPDWTPPAWKPRQDERAAADAGSPGASPAAGLQWSAWRCSRPKRFALHSPTGPDDGPPPASICLMSCASAASDTQASTGMQSSGEETRKGASEVQQSRASEGVSPTVDGSHGSGLDSDEESVAESPAPGPAPHR</sequence>
<feature type="compositionally biased region" description="Low complexity" evidence="1">
    <location>
        <begin position="404"/>
        <end position="415"/>
    </location>
</feature>
<evidence type="ECO:0000313" key="3">
    <source>
        <dbReference type="EMBL" id="KAK9823702.1"/>
    </source>
</evidence>
<feature type="compositionally biased region" description="Polar residues" evidence="1">
    <location>
        <begin position="1076"/>
        <end position="1088"/>
    </location>
</feature>
<feature type="region of interest" description="Disordered" evidence="1">
    <location>
        <begin position="1163"/>
        <end position="1261"/>
    </location>
</feature>
<dbReference type="InterPro" id="IPR041679">
    <property type="entry name" value="DNA2/NAM7-like_C"/>
</dbReference>
<accession>A0AAW1QQJ6</accession>
<feature type="compositionally biased region" description="Polar residues" evidence="1">
    <location>
        <begin position="1360"/>
        <end position="1373"/>
    </location>
</feature>
<comment type="caution">
    <text evidence="3">The sequence shown here is derived from an EMBL/GenBank/DDBJ whole genome shotgun (WGS) entry which is preliminary data.</text>
</comment>
<keyword evidence="4" id="KW-1185">Reference proteome</keyword>
<dbReference type="EMBL" id="JALJOR010000002">
    <property type="protein sequence ID" value="KAK9823702.1"/>
    <property type="molecule type" value="Genomic_DNA"/>
</dbReference>
<dbReference type="InterPro" id="IPR027417">
    <property type="entry name" value="P-loop_NTPase"/>
</dbReference>
<feature type="compositionally biased region" description="Low complexity" evidence="1">
    <location>
        <begin position="1185"/>
        <end position="1198"/>
    </location>
</feature>
<feature type="compositionally biased region" description="Low complexity" evidence="1">
    <location>
        <begin position="427"/>
        <end position="439"/>
    </location>
</feature>
<feature type="compositionally biased region" description="Low complexity" evidence="1">
    <location>
        <begin position="1308"/>
        <end position="1320"/>
    </location>
</feature>
<feature type="region of interest" description="Disordered" evidence="1">
    <location>
        <begin position="388"/>
        <end position="444"/>
    </location>
</feature>
<dbReference type="SUPFAM" id="SSF52540">
    <property type="entry name" value="P-loop containing nucleoside triphosphate hydrolases"/>
    <property type="match status" value="1"/>
</dbReference>
<gene>
    <name evidence="3" type="ORF">WJX72_004777</name>
</gene>
<feature type="compositionally biased region" description="Polar residues" evidence="1">
    <location>
        <begin position="1206"/>
        <end position="1218"/>
    </location>
</feature>
<reference evidence="3 4" key="1">
    <citation type="journal article" date="2024" name="Nat. Commun.">
        <title>Phylogenomics reveals the evolutionary origins of lichenization in chlorophyte algae.</title>
        <authorList>
            <person name="Puginier C."/>
            <person name="Libourel C."/>
            <person name="Otte J."/>
            <person name="Skaloud P."/>
            <person name="Haon M."/>
            <person name="Grisel S."/>
            <person name="Petersen M."/>
            <person name="Berrin J.G."/>
            <person name="Delaux P.M."/>
            <person name="Dal Grande F."/>
            <person name="Keller J."/>
        </authorList>
    </citation>
    <scope>NUCLEOTIDE SEQUENCE [LARGE SCALE GENOMIC DNA]</scope>
    <source>
        <strain evidence="3 4">SAG 2043</strain>
    </source>
</reference>
<evidence type="ECO:0000313" key="4">
    <source>
        <dbReference type="Proteomes" id="UP001489004"/>
    </source>
</evidence>
<dbReference type="Gene3D" id="3.40.50.300">
    <property type="entry name" value="P-loop containing nucleotide triphosphate hydrolases"/>
    <property type="match status" value="1"/>
</dbReference>
<feature type="region of interest" description="Disordered" evidence="1">
    <location>
        <begin position="1073"/>
        <end position="1117"/>
    </location>
</feature>
<dbReference type="Pfam" id="PF13087">
    <property type="entry name" value="AAA_12"/>
    <property type="match status" value="1"/>
</dbReference>
<name>A0AAW1QQJ6_9CHLO</name>
<protein>
    <recommendedName>
        <fullName evidence="2">DNA2/NAM7 helicase-like C-terminal domain-containing protein</fullName>
    </recommendedName>
</protein>
<feature type="domain" description="DNA2/NAM7 helicase-like C-terminal" evidence="2">
    <location>
        <begin position="877"/>
        <end position="979"/>
    </location>
</feature>
<evidence type="ECO:0000259" key="2">
    <source>
        <dbReference type="Pfam" id="PF13087"/>
    </source>
</evidence>
<proteinExistence type="predicted"/>
<dbReference type="Proteomes" id="UP001489004">
    <property type="component" value="Unassembled WGS sequence"/>
</dbReference>
<evidence type="ECO:0000256" key="1">
    <source>
        <dbReference type="SAM" id="MobiDB-lite"/>
    </source>
</evidence>
<feature type="region of interest" description="Disordered" evidence="1">
    <location>
        <begin position="1285"/>
        <end position="1322"/>
    </location>
</feature>
<feature type="region of interest" description="Disordered" evidence="1">
    <location>
        <begin position="1360"/>
        <end position="1423"/>
    </location>
</feature>
<organism evidence="3 4">
    <name type="scientific">[Myrmecia] bisecta</name>
    <dbReference type="NCBI Taxonomy" id="41462"/>
    <lineage>
        <taxon>Eukaryota</taxon>
        <taxon>Viridiplantae</taxon>
        <taxon>Chlorophyta</taxon>
        <taxon>core chlorophytes</taxon>
        <taxon>Trebouxiophyceae</taxon>
        <taxon>Trebouxiales</taxon>
        <taxon>Trebouxiaceae</taxon>
        <taxon>Myrmecia</taxon>
    </lineage>
</organism>